<evidence type="ECO:0000313" key="1">
    <source>
        <dbReference type="EMBL" id="CAG7581194.1"/>
    </source>
</evidence>
<name>A0A8D9CCK9_9VIRU</name>
<protein>
    <submittedName>
        <fullName evidence="1">Uncharacterized protein</fullName>
    </submittedName>
</protein>
<sequence>MTDKERRELSYIINEIVKGDSSDDLVQWINQREEKYIELLKFLRKQVTDSCCHTMLDEDETTEEIDKLLKDN</sequence>
<reference evidence="1" key="1">
    <citation type="submission" date="2021-06" db="EMBL/GenBank/DDBJ databases">
        <authorList>
            <person name="Gannon L."/>
            <person name="Redgwell R T."/>
            <person name="Michniewski S."/>
            <person name="Harrison D C."/>
            <person name="Millard A."/>
        </authorList>
    </citation>
    <scope>NUCLEOTIDE SEQUENCE</scope>
</reference>
<gene>
    <name evidence="1" type="ORF">SLAVMIC_00721</name>
</gene>
<dbReference type="EMBL" id="OU342829">
    <property type="protein sequence ID" value="CAG7581194.1"/>
    <property type="molecule type" value="Genomic_DNA"/>
</dbReference>
<organism evidence="1">
    <name type="scientific">uncultured marine phage</name>
    <dbReference type="NCBI Taxonomy" id="707152"/>
    <lineage>
        <taxon>Viruses</taxon>
        <taxon>environmental samples</taxon>
    </lineage>
</organism>
<accession>A0A8D9CCK9</accession>
<proteinExistence type="predicted"/>